<dbReference type="STRING" id="588602.SAMN04487991_3896"/>
<dbReference type="GO" id="GO:0006729">
    <property type="term" value="P:tetrahydrobiopterin biosynthetic process"/>
    <property type="evidence" value="ECO:0007669"/>
    <property type="project" value="InterPro"/>
</dbReference>
<dbReference type="Pfam" id="PF01329">
    <property type="entry name" value="Pterin_4a"/>
    <property type="match status" value="1"/>
</dbReference>
<dbReference type="SUPFAM" id="SSF55248">
    <property type="entry name" value="PCD-like"/>
    <property type="match status" value="1"/>
</dbReference>
<dbReference type="EMBL" id="FORH01000009">
    <property type="protein sequence ID" value="SFK12265.1"/>
    <property type="molecule type" value="Genomic_DNA"/>
</dbReference>
<keyword evidence="6" id="KW-1185">Reference proteome</keyword>
<proteinExistence type="inferred from homology"/>
<dbReference type="PANTHER" id="PTHR12599:SF0">
    <property type="entry name" value="PTERIN-4-ALPHA-CARBINOLAMINE DEHYDRATASE"/>
    <property type="match status" value="1"/>
</dbReference>
<dbReference type="CDD" id="cd00914">
    <property type="entry name" value="PCD_DCoH_subfamily_b"/>
    <property type="match status" value="1"/>
</dbReference>
<dbReference type="GO" id="GO:0008124">
    <property type="term" value="F:4-alpha-hydroxytetrahydrobiopterin dehydratase activity"/>
    <property type="evidence" value="ECO:0007669"/>
    <property type="project" value="UniProtKB-UniRule"/>
</dbReference>
<dbReference type="Proteomes" id="UP000199630">
    <property type="component" value="Unassembled WGS sequence"/>
</dbReference>
<dbReference type="EC" id="4.2.1.96" evidence="4"/>
<dbReference type="PANTHER" id="PTHR12599">
    <property type="entry name" value="PTERIN-4-ALPHA-CARBINOLAMINE DEHYDRATASE"/>
    <property type="match status" value="1"/>
</dbReference>
<protein>
    <recommendedName>
        <fullName evidence="4">Putative pterin-4-alpha-carbinolamine dehydratase</fullName>
        <shortName evidence="4">PHS</shortName>
        <ecNumber evidence="4">4.2.1.96</ecNumber>
    </recommendedName>
    <alternativeName>
        <fullName evidence="4">4-alpha-hydroxy-tetrahydropterin dehydratase</fullName>
    </alternativeName>
    <alternativeName>
        <fullName evidence="4">Pterin carbinolamine dehydratase</fullName>
        <shortName evidence="4">PCD</shortName>
    </alternativeName>
</protein>
<evidence type="ECO:0000256" key="3">
    <source>
        <dbReference type="ARBA" id="ARBA00023239"/>
    </source>
</evidence>
<dbReference type="AlphaFoldDB" id="A0A1I3WXS5"/>
<dbReference type="HAMAP" id="MF_00434">
    <property type="entry name" value="Pterin_4_alpha"/>
    <property type="match status" value="1"/>
</dbReference>
<name>A0A1I3WXS5_9RHOB</name>
<evidence type="ECO:0000256" key="1">
    <source>
        <dbReference type="ARBA" id="ARBA00001554"/>
    </source>
</evidence>
<gene>
    <name evidence="5" type="ORF">SAMN04487991_3896</name>
</gene>
<dbReference type="RefSeq" id="WP_090062702.1">
    <property type="nucleotide sequence ID" value="NZ_FORH01000009.1"/>
</dbReference>
<dbReference type="OrthoDB" id="9794987at2"/>
<dbReference type="NCBIfam" id="NF002018">
    <property type="entry name" value="PRK00823.1-3"/>
    <property type="match status" value="1"/>
</dbReference>
<sequence length="100" mass="11053">MTELLKDPEKATILAPLLANGWSETESGAAIAKHFLFANFVEAFAFMTRVALIVEKMDHHPDWSNVYRSVDVILSTHDAGGVTLKDVRLAEKMDEATAHV</sequence>
<reference evidence="6" key="1">
    <citation type="submission" date="2016-10" db="EMBL/GenBank/DDBJ databases">
        <authorList>
            <person name="Varghese N."/>
            <person name="Submissions S."/>
        </authorList>
    </citation>
    <scope>NUCLEOTIDE SEQUENCE [LARGE SCALE GENOMIC DNA]</scope>
    <source>
        <strain evidence="6">DSM 26471</strain>
    </source>
</reference>
<dbReference type="InterPro" id="IPR036428">
    <property type="entry name" value="PCD_sf"/>
</dbReference>
<evidence type="ECO:0000313" key="5">
    <source>
        <dbReference type="EMBL" id="SFK12265.1"/>
    </source>
</evidence>
<organism evidence="5 6">
    <name type="scientific">Celeribacter neptunius</name>
    <dbReference type="NCBI Taxonomy" id="588602"/>
    <lineage>
        <taxon>Bacteria</taxon>
        <taxon>Pseudomonadati</taxon>
        <taxon>Pseudomonadota</taxon>
        <taxon>Alphaproteobacteria</taxon>
        <taxon>Rhodobacterales</taxon>
        <taxon>Roseobacteraceae</taxon>
        <taxon>Celeribacter</taxon>
    </lineage>
</organism>
<dbReference type="InterPro" id="IPR001533">
    <property type="entry name" value="Pterin_deHydtase"/>
</dbReference>
<dbReference type="Gene3D" id="3.30.1360.20">
    <property type="entry name" value="Transcriptional coactivator/pterin dehydratase"/>
    <property type="match status" value="1"/>
</dbReference>
<accession>A0A1I3WXS5</accession>
<evidence type="ECO:0000256" key="2">
    <source>
        <dbReference type="ARBA" id="ARBA00006472"/>
    </source>
</evidence>
<comment type="catalytic activity">
    <reaction evidence="1 4">
        <text>(4aS,6R)-4a-hydroxy-L-erythro-5,6,7,8-tetrahydrobiopterin = (6R)-L-erythro-6,7-dihydrobiopterin + H2O</text>
        <dbReference type="Rhea" id="RHEA:11920"/>
        <dbReference type="ChEBI" id="CHEBI:15377"/>
        <dbReference type="ChEBI" id="CHEBI:15642"/>
        <dbReference type="ChEBI" id="CHEBI:43120"/>
        <dbReference type="EC" id="4.2.1.96"/>
    </reaction>
</comment>
<comment type="similarity">
    <text evidence="2 4">Belongs to the pterin-4-alpha-carbinolamine dehydratase family.</text>
</comment>
<evidence type="ECO:0000256" key="4">
    <source>
        <dbReference type="HAMAP-Rule" id="MF_00434"/>
    </source>
</evidence>
<keyword evidence="3 4" id="KW-0456">Lyase</keyword>
<evidence type="ECO:0000313" key="6">
    <source>
        <dbReference type="Proteomes" id="UP000199630"/>
    </source>
</evidence>